<evidence type="ECO:0000256" key="14">
    <source>
        <dbReference type="ARBA" id="ARBA00055476"/>
    </source>
</evidence>
<feature type="transmembrane region" description="Helical" evidence="19">
    <location>
        <begin position="432"/>
        <end position="453"/>
    </location>
</feature>
<dbReference type="GO" id="GO:0005248">
    <property type="term" value="F:voltage-gated sodium channel activity"/>
    <property type="evidence" value="ECO:0007669"/>
    <property type="project" value="UniProtKB-ARBA"/>
</dbReference>
<evidence type="ECO:0000256" key="6">
    <source>
        <dbReference type="ARBA" id="ARBA00022989"/>
    </source>
</evidence>
<evidence type="ECO:0000256" key="1">
    <source>
        <dbReference type="ARBA" id="ARBA00004251"/>
    </source>
</evidence>
<dbReference type="PROSITE" id="PS50835">
    <property type="entry name" value="IG_LIKE"/>
    <property type="match status" value="1"/>
</dbReference>
<feature type="compositionally biased region" description="Pro residues" evidence="18">
    <location>
        <begin position="210"/>
        <end position="221"/>
    </location>
</feature>
<organism evidence="21 22">
    <name type="scientific">Sus scrofa</name>
    <name type="common">Pig</name>
    <dbReference type="NCBI Taxonomy" id="9823"/>
    <lineage>
        <taxon>Eukaryota</taxon>
        <taxon>Metazoa</taxon>
        <taxon>Chordata</taxon>
        <taxon>Craniata</taxon>
        <taxon>Vertebrata</taxon>
        <taxon>Euteleostomi</taxon>
        <taxon>Mammalia</taxon>
        <taxon>Eutheria</taxon>
        <taxon>Laurasiatheria</taxon>
        <taxon>Artiodactyla</taxon>
        <taxon>Suina</taxon>
        <taxon>Suidae</taxon>
        <taxon>Sus</taxon>
    </lineage>
</organism>
<keyword evidence="10" id="KW-1015">Disulfide bond</keyword>
<evidence type="ECO:0000256" key="4">
    <source>
        <dbReference type="ARBA" id="ARBA00022692"/>
    </source>
</evidence>
<dbReference type="Gene3D" id="2.60.40.10">
    <property type="entry name" value="Immunoglobulins"/>
    <property type="match status" value="1"/>
</dbReference>
<evidence type="ECO:0000256" key="7">
    <source>
        <dbReference type="ARBA" id="ARBA00023053"/>
    </source>
</evidence>
<evidence type="ECO:0000256" key="18">
    <source>
        <dbReference type="SAM" id="MobiDB-lite"/>
    </source>
</evidence>
<evidence type="ECO:0000256" key="15">
    <source>
        <dbReference type="ARBA" id="ARBA00061198"/>
    </source>
</evidence>
<keyword evidence="6 19" id="KW-1133">Transmembrane helix</keyword>
<proteinExistence type="inferred from homology"/>
<keyword evidence="11" id="KW-0325">Glycoprotein</keyword>
<evidence type="ECO:0000313" key="21">
    <source>
        <dbReference type="Ensembl" id="ENSSSCP00035017223.1"/>
    </source>
</evidence>
<evidence type="ECO:0000256" key="11">
    <source>
        <dbReference type="ARBA" id="ARBA00023180"/>
    </source>
</evidence>
<dbReference type="Ensembl" id="ENSSSCT00035043068.1">
    <property type="protein sequence ID" value="ENSSSCP00035017223.1"/>
    <property type="gene ID" value="ENSSSCG00035032510.1"/>
</dbReference>
<evidence type="ECO:0000256" key="8">
    <source>
        <dbReference type="ARBA" id="ARBA00023065"/>
    </source>
</evidence>
<dbReference type="CDD" id="cd12087">
    <property type="entry name" value="TM_EGFR-like"/>
    <property type="match status" value="1"/>
</dbReference>
<evidence type="ECO:0000256" key="9">
    <source>
        <dbReference type="ARBA" id="ARBA00023136"/>
    </source>
</evidence>
<feature type="compositionally biased region" description="Basic and acidic residues" evidence="18">
    <location>
        <begin position="489"/>
        <end position="498"/>
    </location>
</feature>
<dbReference type="AlphaFoldDB" id="A0A8D0ZEL6"/>
<dbReference type="InterPro" id="IPR003599">
    <property type="entry name" value="Ig_sub"/>
</dbReference>
<comment type="similarity">
    <text evidence="15">Belongs to the sodium channel auxiliary subunit SCN4B (TC 8.A.17) family.</text>
</comment>
<evidence type="ECO:0000256" key="19">
    <source>
        <dbReference type="SAM" id="Phobius"/>
    </source>
</evidence>
<dbReference type="GO" id="GO:0005886">
    <property type="term" value="C:plasma membrane"/>
    <property type="evidence" value="ECO:0007669"/>
    <property type="project" value="UniProtKB-SubCell"/>
</dbReference>
<keyword evidence="7" id="KW-0915">Sodium</keyword>
<evidence type="ECO:0000259" key="20">
    <source>
        <dbReference type="PROSITE" id="PS50835"/>
    </source>
</evidence>
<accession>A0A8D0ZEL6</accession>
<keyword evidence="8" id="KW-0406">Ion transport</keyword>
<dbReference type="InterPro" id="IPR013783">
    <property type="entry name" value="Ig-like_fold"/>
</dbReference>
<evidence type="ECO:0000256" key="13">
    <source>
        <dbReference type="ARBA" id="ARBA00023319"/>
    </source>
</evidence>
<reference evidence="21" key="1">
    <citation type="submission" date="2025-08" db="UniProtKB">
        <authorList>
            <consortium name="Ensembl"/>
        </authorList>
    </citation>
    <scope>IDENTIFICATION</scope>
</reference>
<dbReference type="PANTHER" id="PTHR13869">
    <property type="entry name" value="MYELIN P0 RELATED"/>
    <property type="match status" value="1"/>
</dbReference>
<dbReference type="InterPro" id="IPR036179">
    <property type="entry name" value="Ig-like_dom_sf"/>
</dbReference>
<sequence>CLAGFPNQGHHDFPAHEAVAEVDGRWRGQFAVGSRSPGPCPAEQRRGAGLRGCTRVRISGVQWGSPHTPTGCASVGHPSGPLVVPTRVSQSRTPEKLHLYSSPNYPPNWQLSAWDDAGGCGWPCSAKPQQPCPSRRGSGGPGTLPGLGDHEAGAPLAPRRPPPLLRLERFQSRGAASLASALARRSSCSCSSSSCSSSFSPCPQRSLPQSAPPLPPSPSSPAIPANFPKLSRRRRAPRQPPGPLQTAGCERGCALYPVPAPLARSGEKRTMLGAGDRGAPRARWLGTGLLGLFLLPVSLSLEVSVGKATTIYAVNGTEILLPCTFSSCFGFENLRFWWSYNSTDTFKILIDGTVKNEKSDPKVKLKDDDRITLEGTTKEKVNNISILLRNLEFSDSGRYTCHVKNPKENHLQHQATITLQVVDKLEEVDNTVTLIILAVVGGVIGLLIFILLVKKFIAFIIKKTQEKKKECLVSSSGNDNTENGLPGSKAEEKPPTKV</sequence>
<keyword evidence="3" id="KW-1003">Cell membrane</keyword>
<feature type="region of interest" description="Disordered" evidence="18">
    <location>
        <begin position="201"/>
        <end position="248"/>
    </location>
</feature>
<feature type="region of interest" description="Disordered" evidence="18">
    <location>
        <begin position="468"/>
        <end position="498"/>
    </location>
</feature>
<feature type="compositionally biased region" description="Polar residues" evidence="18">
    <location>
        <begin position="473"/>
        <end position="483"/>
    </location>
</feature>
<evidence type="ECO:0000256" key="5">
    <source>
        <dbReference type="ARBA" id="ARBA00022729"/>
    </source>
</evidence>
<evidence type="ECO:0000256" key="12">
    <source>
        <dbReference type="ARBA" id="ARBA00023201"/>
    </source>
</evidence>
<keyword evidence="12" id="KW-0739">Sodium transport</keyword>
<evidence type="ECO:0000313" key="22">
    <source>
        <dbReference type="Proteomes" id="UP000694720"/>
    </source>
</evidence>
<comment type="subcellular location">
    <subcellularLocation>
        <location evidence="1">Cell membrane</location>
        <topology evidence="1">Single-pass type I membrane protein</topology>
    </subcellularLocation>
</comment>
<keyword evidence="4 19" id="KW-0812">Transmembrane</keyword>
<dbReference type="FunFam" id="2.60.40.10:FF:001260">
    <property type="entry name" value="Sodium channel subunit beta-4"/>
    <property type="match status" value="1"/>
</dbReference>
<evidence type="ECO:0000256" key="17">
    <source>
        <dbReference type="ARBA" id="ARBA00072155"/>
    </source>
</evidence>
<comment type="subunit">
    <text evidence="16">A voltage-gated sodium (Nav) channel consists of an ion-conducting pore-forming alpha subunit functional on its own that is regulated by one or more beta subunits. The beta subunit SCN4B is disulfide-linked to the pore-forming alpha subunit. Interacts with SCN1A; regulatory subunit of SCN1A/Nav1.1. Interacts with SCN2A; regulatory subunit of SCN2A/Nav1.2.</text>
</comment>
<evidence type="ECO:0000256" key="16">
    <source>
        <dbReference type="ARBA" id="ARBA00063788"/>
    </source>
</evidence>
<protein>
    <recommendedName>
        <fullName evidence="17">Sodium channel regulatory subunit beta-4</fullName>
    </recommendedName>
</protein>
<keyword evidence="5" id="KW-0732">Signal</keyword>
<dbReference type="PANTHER" id="PTHR13869:SF14">
    <property type="entry name" value="SODIUM CHANNEL SUBUNIT BETA-4"/>
    <property type="match status" value="1"/>
</dbReference>
<dbReference type="InterPro" id="IPR000920">
    <property type="entry name" value="Myelin_P0-rel"/>
</dbReference>
<evidence type="ECO:0000256" key="3">
    <source>
        <dbReference type="ARBA" id="ARBA00022475"/>
    </source>
</evidence>
<dbReference type="Pfam" id="PF07686">
    <property type="entry name" value="V-set"/>
    <property type="match status" value="1"/>
</dbReference>
<keyword evidence="9 19" id="KW-0472">Membrane</keyword>
<dbReference type="InterPro" id="IPR013106">
    <property type="entry name" value="Ig_V-set"/>
</dbReference>
<comment type="function">
    <text evidence="14">Regulatory subunit of multiple voltage-gated sodium (Nav) channels directly mediating the depolarization of excitable membranes. Navs, also called VGSCs (voltage-gated sodium channels) or VDSCs (voltage-dependent sodium channels), operate by switching between closed and open conformations depending on the voltage difference across the membrane. In the open conformation they allow Na(+) ions to selectively pass through the pore, along their electrochemical gradient. The influx of Na+ ions provokes membrane depolarization, initiating the propagation of electrical signals throughout cells and tissues. The accessory beta subunits participate in localization and functional modulation of the Nav channels. Modulates the activity of SCN1A/Nav1.1. Modulates the activity of SCN2A/Nav1.2.</text>
</comment>
<evidence type="ECO:0000256" key="2">
    <source>
        <dbReference type="ARBA" id="ARBA00022448"/>
    </source>
</evidence>
<feature type="domain" description="Ig-like" evidence="20">
    <location>
        <begin position="296"/>
        <end position="418"/>
    </location>
</feature>
<keyword evidence="2" id="KW-0813">Transport</keyword>
<name>A0A8D0ZEL6_PIG</name>
<dbReference type="InterPro" id="IPR007110">
    <property type="entry name" value="Ig-like_dom"/>
</dbReference>
<dbReference type="Proteomes" id="UP000694720">
    <property type="component" value="Unplaced"/>
</dbReference>
<dbReference type="SMART" id="SM00409">
    <property type="entry name" value="IG"/>
    <property type="match status" value="1"/>
</dbReference>
<feature type="region of interest" description="Disordered" evidence="18">
    <location>
        <begin position="130"/>
        <end position="162"/>
    </location>
</feature>
<keyword evidence="13" id="KW-0393">Immunoglobulin domain</keyword>
<evidence type="ECO:0000256" key="10">
    <source>
        <dbReference type="ARBA" id="ARBA00023157"/>
    </source>
</evidence>
<dbReference type="SUPFAM" id="SSF48726">
    <property type="entry name" value="Immunoglobulin"/>
    <property type="match status" value="1"/>
</dbReference>